<proteinExistence type="predicted"/>
<dbReference type="PANTHER" id="PTHR30570:SF1">
    <property type="entry name" value="PHOSPHATE-BINDING PROTEIN PSTS"/>
    <property type="match status" value="1"/>
</dbReference>
<dbReference type="KEGG" id="alkq:M9189_08415"/>
<name>A0A9J6ZMZ8_9BACT</name>
<keyword evidence="5" id="KW-1185">Reference proteome</keyword>
<evidence type="ECO:0000256" key="2">
    <source>
        <dbReference type="SAM" id="SignalP"/>
    </source>
</evidence>
<evidence type="ECO:0000313" key="4">
    <source>
        <dbReference type="EMBL" id="URW78879.1"/>
    </source>
</evidence>
<sequence length="313" mass="34185">MKKAILLSLLLPALLVTACVSKEKKDNTISISGAFAIYPMVVKWAEEYQKLHPEVRFNISGGGAGKGLADALAGVVDLGMFSREITPVELEQGTWYVGLVIDAVVPDINIDNPYVDIIKQRGLTRDEFRAIYIDGTITNWGQLLGVENGEPIALYTRSDACGAAETWAKYLGGKQEDLLGIGIFGDPGLAETTAKDQLGFGFNNTIYVYDINTGGKRPGLEVVPIDINENGQIDPEEDFYGSFESVLDAIASGVYPSPPSRELYLVAKGKPQKKVVIDFLKWALTEGQQYVPETGFVPITQNAIDNYLKKLEE</sequence>
<protein>
    <submittedName>
        <fullName evidence="4">Substrate-binding domain-containing protein</fullName>
    </submittedName>
</protein>
<dbReference type="PANTHER" id="PTHR30570">
    <property type="entry name" value="PERIPLASMIC PHOSPHATE BINDING COMPONENT OF PHOSPHATE ABC TRANSPORTER"/>
    <property type="match status" value="1"/>
</dbReference>
<dbReference type="InterPro" id="IPR024370">
    <property type="entry name" value="PBP_domain"/>
</dbReference>
<feature type="chain" id="PRO_5039900473" evidence="2">
    <location>
        <begin position="19"/>
        <end position="313"/>
    </location>
</feature>
<feature type="domain" description="PBP" evidence="3">
    <location>
        <begin position="24"/>
        <end position="285"/>
    </location>
</feature>
<dbReference type="PROSITE" id="PS51257">
    <property type="entry name" value="PROKAR_LIPOPROTEIN"/>
    <property type="match status" value="1"/>
</dbReference>
<evidence type="ECO:0000256" key="1">
    <source>
        <dbReference type="ARBA" id="ARBA00022729"/>
    </source>
</evidence>
<evidence type="ECO:0000259" key="3">
    <source>
        <dbReference type="Pfam" id="PF12849"/>
    </source>
</evidence>
<gene>
    <name evidence="4" type="ORF">M9189_08415</name>
</gene>
<dbReference type="AlphaFoldDB" id="A0A9J6ZMZ8"/>
<evidence type="ECO:0000313" key="5">
    <source>
        <dbReference type="Proteomes" id="UP001056426"/>
    </source>
</evidence>
<keyword evidence="1 2" id="KW-0732">Signal</keyword>
<dbReference type="Gene3D" id="3.40.190.10">
    <property type="entry name" value="Periplasmic binding protein-like II"/>
    <property type="match status" value="2"/>
</dbReference>
<dbReference type="Proteomes" id="UP001056426">
    <property type="component" value="Chromosome"/>
</dbReference>
<accession>A0A9J6ZMZ8</accession>
<reference evidence="4" key="1">
    <citation type="submission" date="2022-05" db="EMBL/GenBank/DDBJ databases">
        <authorList>
            <person name="Sun X."/>
        </authorList>
    </citation>
    <scope>NUCLEOTIDE SEQUENCE</scope>
    <source>
        <strain evidence="4">Ai-910</strain>
    </source>
</reference>
<dbReference type="EMBL" id="CP098400">
    <property type="protein sequence ID" value="URW78879.1"/>
    <property type="molecule type" value="Genomic_DNA"/>
</dbReference>
<dbReference type="InterPro" id="IPR050811">
    <property type="entry name" value="Phosphate_ABC_transporter"/>
</dbReference>
<dbReference type="Pfam" id="PF12849">
    <property type="entry name" value="PBP_like_2"/>
    <property type="match status" value="1"/>
</dbReference>
<dbReference type="RefSeq" id="WP_250722326.1">
    <property type="nucleotide sequence ID" value="NZ_CP098400.1"/>
</dbReference>
<organism evidence="4 5">
    <name type="scientific">Xiashengella succiniciproducens</name>
    <dbReference type="NCBI Taxonomy" id="2949635"/>
    <lineage>
        <taxon>Bacteria</taxon>
        <taxon>Pseudomonadati</taxon>
        <taxon>Bacteroidota</taxon>
        <taxon>Bacteroidia</taxon>
        <taxon>Marinilabiliales</taxon>
        <taxon>Marinilabiliaceae</taxon>
        <taxon>Xiashengella</taxon>
    </lineage>
</organism>
<reference evidence="4" key="2">
    <citation type="submission" date="2022-06" db="EMBL/GenBank/DDBJ databases">
        <title>Xiashengella guii gen. nov. sp. nov., a bacterium isolated form anaerobic digestion tank.</title>
        <authorList>
            <person name="Huang H."/>
        </authorList>
    </citation>
    <scope>NUCLEOTIDE SEQUENCE</scope>
    <source>
        <strain evidence="4">Ai-910</strain>
    </source>
</reference>
<dbReference type="SUPFAM" id="SSF53850">
    <property type="entry name" value="Periplasmic binding protein-like II"/>
    <property type="match status" value="1"/>
</dbReference>
<feature type="signal peptide" evidence="2">
    <location>
        <begin position="1"/>
        <end position="18"/>
    </location>
</feature>